<protein>
    <submittedName>
        <fullName evidence="2">Uncharacterized protein</fullName>
    </submittedName>
</protein>
<sequence length="144" mass="16100">MAIDFERSPWGSWTEYGRSLGGAEEAVAATIDQILTDGGTLLWQKYLERKAFSFAATAITEALVSRLRMCYVPYDHGEPAEDGELGDEWQIEEEPTSCEVDSWARMHLPVRRLAKPDEAGGKAPKLRRNQGGSRPKATSSFHRE</sequence>
<evidence type="ECO:0000256" key="1">
    <source>
        <dbReference type="SAM" id="MobiDB-lite"/>
    </source>
</evidence>
<gene>
    <name evidence="2" type="ORF">EVOR1521_LOCUS5160</name>
</gene>
<dbReference type="EMBL" id="CAUJNA010000355">
    <property type="protein sequence ID" value="CAJ1375989.1"/>
    <property type="molecule type" value="Genomic_DNA"/>
</dbReference>
<reference evidence="2" key="1">
    <citation type="submission" date="2023-08" db="EMBL/GenBank/DDBJ databases">
        <authorList>
            <person name="Chen Y."/>
            <person name="Shah S."/>
            <person name="Dougan E. K."/>
            <person name="Thang M."/>
            <person name="Chan C."/>
        </authorList>
    </citation>
    <scope>NUCLEOTIDE SEQUENCE</scope>
</reference>
<feature type="non-terminal residue" evidence="2">
    <location>
        <position position="1"/>
    </location>
</feature>
<evidence type="ECO:0000313" key="2">
    <source>
        <dbReference type="EMBL" id="CAJ1375989.1"/>
    </source>
</evidence>
<keyword evidence="3" id="KW-1185">Reference proteome</keyword>
<feature type="region of interest" description="Disordered" evidence="1">
    <location>
        <begin position="114"/>
        <end position="144"/>
    </location>
</feature>
<dbReference type="Proteomes" id="UP001178507">
    <property type="component" value="Unassembled WGS sequence"/>
</dbReference>
<proteinExistence type="predicted"/>
<name>A0AA36MKN9_9DINO</name>
<organism evidence="2 3">
    <name type="scientific">Effrenium voratum</name>
    <dbReference type="NCBI Taxonomy" id="2562239"/>
    <lineage>
        <taxon>Eukaryota</taxon>
        <taxon>Sar</taxon>
        <taxon>Alveolata</taxon>
        <taxon>Dinophyceae</taxon>
        <taxon>Suessiales</taxon>
        <taxon>Symbiodiniaceae</taxon>
        <taxon>Effrenium</taxon>
    </lineage>
</organism>
<feature type="compositionally biased region" description="Polar residues" evidence="1">
    <location>
        <begin position="130"/>
        <end position="144"/>
    </location>
</feature>
<comment type="caution">
    <text evidence="2">The sequence shown here is derived from an EMBL/GenBank/DDBJ whole genome shotgun (WGS) entry which is preliminary data.</text>
</comment>
<dbReference type="AlphaFoldDB" id="A0AA36MKN9"/>
<evidence type="ECO:0000313" key="3">
    <source>
        <dbReference type="Proteomes" id="UP001178507"/>
    </source>
</evidence>
<accession>A0AA36MKN9</accession>